<name>A0A167FNA4_CALVF</name>
<evidence type="ECO:0000256" key="1">
    <source>
        <dbReference type="ARBA" id="ARBA00003769"/>
    </source>
</evidence>
<evidence type="ECO:0000313" key="11">
    <source>
        <dbReference type="Proteomes" id="UP000076738"/>
    </source>
</evidence>
<dbReference type="Proteomes" id="UP000076738">
    <property type="component" value="Unassembled WGS sequence"/>
</dbReference>
<dbReference type="InterPro" id="IPR004467">
    <property type="entry name" value="Or_phspho_trans_dom"/>
</dbReference>
<comment type="function">
    <text evidence="1">Catalyzes the transfer of a ribosyl phosphate group from 5-phosphoribose 1-diphosphate to orotate, leading to the formation of orotidine monophosphate (OMP).</text>
</comment>
<dbReference type="UniPathway" id="UPA00070">
    <property type="reaction ID" value="UER00119"/>
</dbReference>
<keyword evidence="6 10" id="KW-0328">Glycosyltransferase</keyword>
<dbReference type="Pfam" id="PF00156">
    <property type="entry name" value="Pribosyltran"/>
    <property type="match status" value="1"/>
</dbReference>
<dbReference type="Gene3D" id="3.40.50.2020">
    <property type="match status" value="1"/>
</dbReference>
<keyword evidence="11" id="KW-1185">Reference proteome</keyword>
<dbReference type="PANTHER" id="PTHR46683">
    <property type="entry name" value="OROTATE PHOSPHORIBOSYLTRANSFERASE 1-RELATED"/>
    <property type="match status" value="1"/>
</dbReference>
<sequence length="230" mass="24641">MSAQPPSSAAQRTSLAEQKDALITASFEAGALKFGSFVLKSGRISPYFFNAGLLSSGPSLHPLALAYAHTIHADLPAFDVLFGPAYKGIPFAALACMTLYTQYGVSVGYAYNRKEVKDHGEGGNTVGAPLKGKKVVVLDDVMTSGKAVREALALVAREGGQVVGVVELLDREEVGGREGVKSTVQELEEEAGVRVRSVLGMRDVLGWMEQRGMGEIGLMREYWERYGVKA</sequence>
<evidence type="ECO:0000256" key="3">
    <source>
        <dbReference type="ARBA" id="ARBA00006340"/>
    </source>
</evidence>
<reference evidence="10 11" key="1">
    <citation type="journal article" date="2016" name="Mol. Biol. Evol.">
        <title>Comparative Genomics of Early-Diverging Mushroom-Forming Fungi Provides Insights into the Origins of Lignocellulose Decay Capabilities.</title>
        <authorList>
            <person name="Nagy L.G."/>
            <person name="Riley R."/>
            <person name="Tritt A."/>
            <person name="Adam C."/>
            <person name="Daum C."/>
            <person name="Floudas D."/>
            <person name="Sun H."/>
            <person name="Yadav J.S."/>
            <person name="Pangilinan J."/>
            <person name="Larsson K.H."/>
            <person name="Matsuura K."/>
            <person name="Barry K."/>
            <person name="Labutti K."/>
            <person name="Kuo R."/>
            <person name="Ohm R.A."/>
            <person name="Bhattacharya S.S."/>
            <person name="Shirouzu T."/>
            <person name="Yoshinaga Y."/>
            <person name="Martin F.M."/>
            <person name="Grigoriev I.V."/>
            <person name="Hibbett D.S."/>
        </authorList>
    </citation>
    <scope>NUCLEOTIDE SEQUENCE [LARGE SCALE GENOMIC DNA]</scope>
    <source>
        <strain evidence="10 11">TUFC12733</strain>
    </source>
</reference>
<accession>A0A167FNA4</accession>
<dbReference type="OrthoDB" id="5553476at2759"/>
<comment type="subunit">
    <text evidence="4">Homodimer.</text>
</comment>
<evidence type="ECO:0000259" key="9">
    <source>
        <dbReference type="Pfam" id="PF00156"/>
    </source>
</evidence>
<dbReference type="InterPro" id="IPR023031">
    <property type="entry name" value="OPRT"/>
</dbReference>
<dbReference type="InterPro" id="IPR029057">
    <property type="entry name" value="PRTase-like"/>
</dbReference>
<evidence type="ECO:0000313" key="10">
    <source>
        <dbReference type="EMBL" id="KZO89678.1"/>
    </source>
</evidence>
<comment type="similarity">
    <text evidence="3">Belongs to the purine/pyrimidine phosphoribosyltransferase family. PyrE subfamily.</text>
</comment>
<proteinExistence type="inferred from homology"/>
<dbReference type="GO" id="GO:0046132">
    <property type="term" value="P:pyrimidine ribonucleoside biosynthetic process"/>
    <property type="evidence" value="ECO:0007669"/>
    <property type="project" value="TreeGrafter"/>
</dbReference>
<dbReference type="PANTHER" id="PTHR46683:SF1">
    <property type="entry name" value="OROTATE PHOSPHORIBOSYLTRANSFERASE 1-RELATED"/>
    <property type="match status" value="1"/>
</dbReference>
<keyword evidence="7 10" id="KW-0808">Transferase</keyword>
<dbReference type="SUPFAM" id="SSF53271">
    <property type="entry name" value="PRTase-like"/>
    <property type="match status" value="1"/>
</dbReference>
<comment type="pathway">
    <text evidence="2">Pyrimidine metabolism; UMP biosynthesis via de novo pathway; UMP from orotate: step 1/2.</text>
</comment>
<dbReference type="EMBL" id="KV417372">
    <property type="protein sequence ID" value="KZO89678.1"/>
    <property type="molecule type" value="Genomic_DNA"/>
</dbReference>
<evidence type="ECO:0000256" key="4">
    <source>
        <dbReference type="ARBA" id="ARBA00011738"/>
    </source>
</evidence>
<dbReference type="GO" id="GO:0005737">
    <property type="term" value="C:cytoplasm"/>
    <property type="evidence" value="ECO:0007669"/>
    <property type="project" value="TreeGrafter"/>
</dbReference>
<dbReference type="GO" id="GO:0044205">
    <property type="term" value="P:'de novo' UMP biosynthetic process"/>
    <property type="evidence" value="ECO:0007669"/>
    <property type="project" value="UniProtKB-UniPathway"/>
</dbReference>
<organism evidence="10 11">
    <name type="scientific">Calocera viscosa (strain TUFC12733)</name>
    <dbReference type="NCBI Taxonomy" id="1330018"/>
    <lineage>
        <taxon>Eukaryota</taxon>
        <taxon>Fungi</taxon>
        <taxon>Dikarya</taxon>
        <taxon>Basidiomycota</taxon>
        <taxon>Agaricomycotina</taxon>
        <taxon>Dacrymycetes</taxon>
        <taxon>Dacrymycetales</taxon>
        <taxon>Dacrymycetaceae</taxon>
        <taxon>Calocera</taxon>
    </lineage>
</organism>
<protein>
    <recommendedName>
        <fullName evidence="5">orotate phosphoribosyltransferase</fullName>
        <ecNumber evidence="5">2.4.2.10</ecNumber>
    </recommendedName>
</protein>
<evidence type="ECO:0000256" key="2">
    <source>
        <dbReference type="ARBA" id="ARBA00004889"/>
    </source>
</evidence>
<dbReference type="NCBIfam" id="TIGR00336">
    <property type="entry name" value="pyrE"/>
    <property type="match status" value="1"/>
</dbReference>
<gene>
    <name evidence="10" type="ORF">CALVIDRAFT_491518</name>
</gene>
<dbReference type="HAMAP" id="MF_01208">
    <property type="entry name" value="PyrE"/>
    <property type="match status" value="1"/>
</dbReference>
<evidence type="ECO:0000256" key="5">
    <source>
        <dbReference type="ARBA" id="ARBA00011971"/>
    </source>
</evidence>
<evidence type="ECO:0000256" key="6">
    <source>
        <dbReference type="ARBA" id="ARBA00022676"/>
    </source>
</evidence>
<dbReference type="STRING" id="1330018.A0A167FNA4"/>
<keyword evidence="8" id="KW-0665">Pyrimidine biosynthesis</keyword>
<dbReference type="CDD" id="cd06223">
    <property type="entry name" value="PRTases_typeI"/>
    <property type="match status" value="1"/>
</dbReference>
<dbReference type="AlphaFoldDB" id="A0A167FNA4"/>
<dbReference type="EC" id="2.4.2.10" evidence="5"/>
<dbReference type="InterPro" id="IPR000836">
    <property type="entry name" value="PRTase_dom"/>
</dbReference>
<feature type="domain" description="Phosphoribosyltransferase" evidence="9">
    <location>
        <begin position="78"/>
        <end position="173"/>
    </location>
</feature>
<dbReference type="GO" id="GO:0004588">
    <property type="term" value="F:orotate phosphoribosyltransferase activity"/>
    <property type="evidence" value="ECO:0007669"/>
    <property type="project" value="UniProtKB-EC"/>
</dbReference>
<evidence type="ECO:0000256" key="8">
    <source>
        <dbReference type="ARBA" id="ARBA00022975"/>
    </source>
</evidence>
<evidence type="ECO:0000256" key="7">
    <source>
        <dbReference type="ARBA" id="ARBA00022679"/>
    </source>
</evidence>
<dbReference type="GO" id="GO:0006207">
    <property type="term" value="P:'de novo' pyrimidine nucleobase biosynthetic process"/>
    <property type="evidence" value="ECO:0007669"/>
    <property type="project" value="TreeGrafter"/>
</dbReference>